<dbReference type="PANTHER" id="PTHR22884">
    <property type="entry name" value="SET DOMAIN PROTEINS"/>
    <property type="match status" value="1"/>
</dbReference>
<evidence type="ECO:0000259" key="18">
    <source>
        <dbReference type="PROSITE" id="PS50812"/>
    </source>
</evidence>
<keyword evidence="21" id="KW-1185">Reference proteome</keyword>
<accession>A0A1B0CQG6</accession>
<evidence type="ECO:0000259" key="16">
    <source>
        <dbReference type="PROSITE" id="PS50016"/>
    </source>
</evidence>
<dbReference type="GO" id="GO:0008757">
    <property type="term" value="F:S-adenosylmethionine-dependent methyltransferase activity"/>
    <property type="evidence" value="ECO:0007669"/>
    <property type="project" value="UniProtKB-ARBA"/>
</dbReference>
<feature type="region of interest" description="Disordered" evidence="15">
    <location>
        <begin position="190"/>
        <end position="217"/>
    </location>
</feature>
<feature type="compositionally biased region" description="Basic and acidic residues" evidence="15">
    <location>
        <begin position="619"/>
        <end position="631"/>
    </location>
</feature>
<evidence type="ECO:0000256" key="10">
    <source>
        <dbReference type="ARBA" id="ARBA00022771"/>
    </source>
</evidence>
<dbReference type="VEuPathDB" id="VectorBase:LLONM1_010897"/>
<dbReference type="Pfam" id="PF17907">
    <property type="entry name" value="AWS"/>
    <property type="match status" value="1"/>
</dbReference>
<dbReference type="GO" id="GO:0008170">
    <property type="term" value="F:N-methyltransferase activity"/>
    <property type="evidence" value="ECO:0007669"/>
    <property type="project" value="UniProtKB-ARBA"/>
</dbReference>
<comment type="subcellular location">
    <subcellularLocation>
        <location evidence="2">Chromosome</location>
    </subcellularLocation>
    <subcellularLocation>
        <location evidence="1">Nucleus</location>
    </subcellularLocation>
</comment>
<evidence type="ECO:0000256" key="4">
    <source>
        <dbReference type="ARBA" id="ARBA00022553"/>
    </source>
</evidence>
<keyword evidence="12" id="KW-0156">Chromatin regulator</keyword>
<evidence type="ECO:0000256" key="2">
    <source>
        <dbReference type="ARBA" id="ARBA00004286"/>
    </source>
</evidence>
<dbReference type="PROSITE" id="PS50280">
    <property type="entry name" value="SET"/>
    <property type="match status" value="1"/>
</dbReference>
<dbReference type="SMART" id="SM00293">
    <property type="entry name" value="PWWP"/>
    <property type="match status" value="2"/>
</dbReference>
<feature type="domain" description="SET" evidence="17">
    <location>
        <begin position="713"/>
        <end position="827"/>
    </location>
</feature>
<dbReference type="SUPFAM" id="SSF82199">
    <property type="entry name" value="SET domain"/>
    <property type="match status" value="1"/>
</dbReference>
<dbReference type="PROSITE" id="PS01359">
    <property type="entry name" value="ZF_PHD_1"/>
    <property type="match status" value="1"/>
</dbReference>
<feature type="region of interest" description="Disordered" evidence="15">
    <location>
        <begin position="54"/>
        <end position="73"/>
    </location>
</feature>
<dbReference type="EMBL" id="AJWK01023508">
    <property type="status" value="NOT_ANNOTATED_CDS"/>
    <property type="molecule type" value="Genomic_DNA"/>
</dbReference>
<dbReference type="EnsemblMetazoa" id="LLOJ007115-RA">
    <property type="protein sequence ID" value="LLOJ007115-PA"/>
    <property type="gene ID" value="LLOJ007115"/>
</dbReference>
<organism evidence="20 21">
    <name type="scientific">Lutzomyia longipalpis</name>
    <name type="common">Sand fly</name>
    <dbReference type="NCBI Taxonomy" id="7200"/>
    <lineage>
        <taxon>Eukaryota</taxon>
        <taxon>Metazoa</taxon>
        <taxon>Ecdysozoa</taxon>
        <taxon>Arthropoda</taxon>
        <taxon>Hexapoda</taxon>
        <taxon>Insecta</taxon>
        <taxon>Pterygota</taxon>
        <taxon>Neoptera</taxon>
        <taxon>Endopterygota</taxon>
        <taxon>Diptera</taxon>
        <taxon>Nematocera</taxon>
        <taxon>Psychodoidea</taxon>
        <taxon>Psychodidae</taxon>
        <taxon>Lutzomyia</taxon>
        <taxon>Lutzomyia</taxon>
    </lineage>
</organism>
<evidence type="ECO:0000256" key="3">
    <source>
        <dbReference type="ARBA" id="ARBA00022454"/>
    </source>
</evidence>
<evidence type="ECO:0000256" key="13">
    <source>
        <dbReference type="ARBA" id="ARBA00023242"/>
    </source>
</evidence>
<evidence type="ECO:0000256" key="14">
    <source>
        <dbReference type="PROSITE-ProRule" id="PRU00146"/>
    </source>
</evidence>
<evidence type="ECO:0000256" key="7">
    <source>
        <dbReference type="ARBA" id="ARBA00022691"/>
    </source>
</evidence>
<dbReference type="PROSITE" id="PS51215">
    <property type="entry name" value="AWS"/>
    <property type="match status" value="1"/>
</dbReference>
<dbReference type="Gene3D" id="2.170.270.10">
    <property type="entry name" value="SET domain"/>
    <property type="match status" value="1"/>
</dbReference>
<feature type="domain" description="PWWP" evidence="18">
    <location>
        <begin position="541"/>
        <end position="603"/>
    </location>
</feature>
<dbReference type="InterPro" id="IPR055197">
    <property type="entry name" value="PHDvar_NSD"/>
</dbReference>
<dbReference type="SMART" id="SM00249">
    <property type="entry name" value="PHD"/>
    <property type="match status" value="3"/>
</dbReference>
<protein>
    <submittedName>
        <fullName evidence="20">Uncharacterized protein</fullName>
    </submittedName>
</protein>
<dbReference type="GO" id="GO:0042054">
    <property type="term" value="F:histone methyltransferase activity"/>
    <property type="evidence" value="ECO:0007669"/>
    <property type="project" value="InterPro"/>
</dbReference>
<dbReference type="Gene3D" id="2.30.30.140">
    <property type="match status" value="2"/>
</dbReference>
<dbReference type="InterPro" id="IPR001214">
    <property type="entry name" value="SET_dom"/>
</dbReference>
<evidence type="ECO:0000256" key="1">
    <source>
        <dbReference type="ARBA" id="ARBA00004123"/>
    </source>
</evidence>
<dbReference type="Gene3D" id="3.30.40.10">
    <property type="entry name" value="Zinc/RING finger domain, C3HC4 (zinc finger)"/>
    <property type="match status" value="3"/>
</dbReference>
<keyword evidence="3" id="KW-0158">Chromosome</keyword>
<dbReference type="InterPro" id="IPR006560">
    <property type="entry name" value="AWS_dom"/>
</dbReference>
<dbReference type="PROSITE" id="PS50812">
    <property type="entry name" value="PWWP"/>
    <property type="match status" value="2"/>
</dbReference>
<dbReference type="InterPro" id="IPR019787">
    <property type="entry name" value="Znf_PHD-finger"/>
</dbReference>
<feature type="domain" description="PHD-type" evidence="16">
    <location>
        <begin position="491"/>
        <end position="536"/>
    </location>
</feature>
<dbReference type="InterPro" id="IPR011011">
    <property type="entry name" value="Znf_FYVE_PHD"/>
</dbReference>
<sequence>MIWKEKMNLLEEEIPSFYISKSSTKNYPLFQVDILDRRVEVHLEKVDTTEISKDAEEKLIKEPPDSEGVVESSGAEKLPVGTLMWATLSKYPYWPCIVASETEDDGKCLHVRFFGDHGRNGWVTHFFQFNGKDDFLAQKGSGKKFNVNYHYRKQWETAVKEAEEFLEYPIEKRLQSFRKLVEKQKKALLKEVRKKRKPPRNSPADGGDRKRLKLDEAEQGPWRGDLLPVFPLAMREKSTELSESGISTSGSISPCPTLDLGTITPIRVTPEPMMKVSKQLDIEAFFRLNQNQIHTELTLNLRKSHRNVCRFCGSSKGGMVKCTGRCGESFHHKCRRINVDLSNRPKFPVTGDQDWMEDSPSDGGDHMCPECSDDPKVCFVCGKSIAPDDGKQCMERSCMRSYHQECLKIWPQAKMSHAQKFTCPQHLCHICASDDPAGHQVDRKSKLLRCILCPSTYHSTPKCIPAGCEVLSGTRLICPKHWPLASKQINVNWCFICAQGGTLLCCDSCPIAVHEACANTTATEAASYICDDCESGRTLVYGDLVWAKQAHYRWWPAFIVTENCIPETLQNTPHNRGDIGTYFLGSHNWAWLPRKRMFLYQEDDGKGKSSNRSRVSRKMQQDDKSDVRVRMEPPPPYKRIKWNQFVAPVKMRDTLMQQDKLIEQCSCKNLMELDKCGAQSSCMNRYLQIECSDEICASGRECQNRRFTRCEYPATEIIRTQSRGWGLVTSEELHEGDFVIEYVGEILNSQQVEQRIKHKQETRNNVYYFLTLTNNLTIDAEHKGNVSRFINHSCDPNCMAQTWTVKGATRVGIFAIKDIPKGTELTF</sequence>
<dbReference type="SMART" id="SM00570">
    <property type="entry name" value="AWS"/>
    <property type="match status" value="1"/>
</dbReference>
<dbReference type="InterPro" id="IPR001965">
    <property type="entry name" value="Znf_PHD"/>
</dbReference>
<evidence type="ECO:0000259" key="19">
    <source>
        <dbReference type="PROSITE" id="PS51215"/>
    </source>
</evidence>
<evidence type="ECO:0000256" key="12">
    <source>
        <dbReference type="ARBA" id="ARBA00022853"/>
    </source>
</evidence>
<dbReference type="CDD" id="cd15565">
    <property type="entry name" value="PHD2_NSD"/>
    <property type="match status" value="1"/>
</dbReference>
<evidence type="ECO:0000256" key="11">
    <source>
        <dbReference type="ARBA" id="ARBA00022833"/>
    </source>
</evidence>
<name>A0A1B0CQG6_LUTLO</name>
<dbReference type="VEuPathDB" id="VectorBase:LLOJ007115"/>
<dbReference type="Proteomes" id="UP000092461">
    <property type="component" value="Unassembled WGS sequence"/>
</dbReference>
<dbReference type="InterPro" id="IPR046341">
    <property type="entry name" value="SET_dom_sf"/>
</dbReference>
<dbReference type="Pfam" id="PF00856">
    <property type="entry name" value="SET"/>
    <property type="match status" value="1"/>
</dbReference>
<dbReference type="Pfam" id="PF22908">
    <property type="entry name" value="PHD_NSD"/>
    <property type="match status" value="1"/>
</dbReference>
<dbReference type="InterPro" id="IPR013083">
    <property type="entry name" value="Znf_RING/FYVE/PHD"/>
</dbReference>
<dbReference type="Pfam" id="PF00855">
    <property type="entry name" value="PWWP"/>
    <property type="match status" value="2"/>
</dbReference>
<dbReference type="Pfam" id="PF23004">
    <property type="entry name" value="PHDvar_NSD"/>
    <property type="match status" value="1"/>
</dbReference>
<keyword evidence="5" id="KW-0489">Methyltransferase</keyword>
<keyword evidence="7" id="KW-0949">S-adenosyl-L-methionine</keyword>
<dbReference type="GO" id="GO:0005694">
    <property type="term" value="C:chromosome"/>
    <property type="evidence" value="ECO:0007669"/>
    <property type="project" value="UniProtKB-SubCell"/>
</dbReference>
<dbReference type="AlphaFoldDB" id="A0A1B0CQG6"/>
<evidence type="ECO:0000313" key="21">
    <source>
        <dbReference type="Proteomes" id="UP000092461"/>
    </source>
</evidence>
<dbReference type="SUPFAM" id="SSF63748">
    <property type="entry name" value="Tudor/PWWP/MBT"/>
    <property type="match status" value="2"/>
</dbReference>
<dbReference type="CDD" id="cd15566">
    <property type="entry name" value="PHD3_NSD"/>
    <property type="match status" value="1"/>
</dbReference>
<dbReference type="CDD" id="cd15567">
    <property type="entry name" value="PHD4_NSD"/>
    <property type="match status" value="1"/>
</dbReference>
<evidence type="ECO:0000256" key="5">
    <source>
        <dbReference type="ARBA" id="ARBA00022603"/>
    </source>
</evidence>
<dbReference type="PROSITE" id="PS50016">
    <property type="entry name" value="ZF_PHD_2"/>
    <property type="match status" value="1"/>
</dbReference>
<keyword evidence="13" id="KW-0539">Nucleus</keyword>
<dbReference type="GO" id="GO:0008270">
    <property type="term" value="F:zinc ion binding"/>
    <property type="evidence" value="ECO:0007669"/>
    <property type="project" value="UniProtKB-KW"/>
</dbReference>
<keyword evidence="6" id="KW-0808">Transferase</keyword>
<keyword evidence="4" id="KW-0597">Phosphoprotein</keyword>
<dbReference type="SUPFAM" id="SSF57903">
    <property type="entry name" value="FYVE/PHD zinc finger"/>
    <property type="match status" value="1"/>
</dbReference>
<feature type="compositionally biased region" description="Basic and acidic residues" evidence="15">
    <location>
        <begin position="206"/>
        <end position="216"/>
    </location>
</feature>
<dbReference type="SMART" id="SM00317">
    <property type="entry name" value="SET"/>
    <property type="match status" value="1"/>
</dbReference>
<dbReference type="InterPro" id="IPR000313">
    <property type="entry name" value="PWWP_dom"/>
</dbReference>
<dbReference type="InterPro" id="IPR055198">
    <property type="entry name" value="NSD_PHD"/>
</dbReference>
<feature type="domain" description="PWWP" evidence="18">
    <location>
        <begin position="80"/>
        <end position="123"/>
    </location>
</feature>
<evidence type="ECO:0000259" key="17">
    <source>
        <dbReference type="PROSITE" id="PS50280"/>
    </source>
</evidence>
<feature type="domain" description="AWS" evidence="19">
    <location>
        <begin position="660"/>
        <end position="711"/>
    </location>
</feature>
<feature type="region of interest" description="Disordered" evidence="15">
    <location>
        <begin position="603"/>
        <end position="633"/>
    </location>
</feature>
<reference evidence="20" key="1">
    <citation type="submission" date="2020-05" db="UniProtKB">
        <authorList>
            <consortium name="EnsemblMetazoa"/>
        </authorList>
    </citation>
    <scope>IDENTIFICATION</scope>
    <source>
        <strain evidence="20">Jacobina</strain>
    </source>
</reference>
<evidence type="ECO:0000313" key="20">
    <source>
        <dbReference type="EnsemblMetazoa" id="LLOJ007115-PA"/>
    </source>
</evidence>
<evidence type="ECO:0000256" key="9">
    <source>
        <dbReference type="ARBA" id="ARBA00022737"/>
    </source>
</evidence>
<dbReference type="GO" id="GO:0005634">
    <property type="term" value="C:nucleus"/>
    <property type="evidence" value="ECO:0007669"/>
    <property type="project" value="UniProtKB-SubCell"/>
</dbReference>
<keyword evidence="11" id="KW-0862">Zinc</keyword>
<proteinExistence type="predicted"/>
<keyword evidence="9" id="KW-0677">Repeat</keyword>
<dbReference type="GO" id="GO:0032259">
    <property type="term" value="P:methylation"/>
    <property type="evidence" value="ECO:0007669"/>
    <property type="project" value="UniProtKB-KW"/>
</dbReference>
<dbReference type="InterPro" id="IPR019786">
    <property type="entry name" value="Zinc_finger_PHD-type_CS"/>
</dbReference>
<evidence type="ECO:0000256" key="8">
    <source>
        <dbReference type="ARBA" id="ARBA00022723"/>
    </source>
</evidence>
<dbReference type="InterPro" id="IPR050777">
    <property type="entry name" value="SET2_Histone-Lys_MeTrsfase"/>
</dbReference>
<evidence type="ECO:0000256" key="6">
    <source>
        <dbReference type="ARBA" id="ARBA00022679"/>
    </source>
</evidence>
<keyword evidence="10 14" id="KW-0863">Zinc-finger</keyword>
<evidence type="ECO:0000256" key="15">
    <source>
        <dbReference type="SAM" id="MobiDB-lite"/>
    </source>
</evidence>
<feature type="compositionally biased region" description="Basic and acidic residues" evidence="15">
    <location>
        <begin position="54"/>
        <end position="64"/>
    </location>
</feature>
<keyword evidence="8" id="KW-0479">Metal-binding</keyword>